<feature type="compositionally biased region" description="Pro residues" evidence="8">
    <location>
        <begin position="6049"/>
        <end position="6061"/>
    </location>
</feature>
<feature type="compositionally biased region" description="Pro residues" evidence="8">
    <location>
        <begin position="5398"/>
        <end position="5410"/>
    </location>
</feature>
<dbReference type="InterPro" id="IPR045841">
    <property type="entry name" value="E3_UBR4_N"/>
</dbReference>
<feature type="compositionally biased region" description="Pro residues" evidence="8">
    <location>
        <begin position="5088"/>
        <end position="5100"/>
    </location>
</feature>
<feature type="compositionally biased region" description="Pro residues" evidence="8">
    <location>
        <begin position="4840"/>
        <end position="4852"/>
    </location>
</feature>
<feature type="compositionally biased region" description="Pro residues" evidence="8">
    <location>
        <begin position="5057"/>
        <end position="5069"/>
    </location>
</feature>
<accession>A0A2A4K7U4</accession>
<feature type="compositionally biased region" description="Pro residues" evidence="8">
    <location>
        <begin position="5584"/>
        <end position="5596"/>
    </location>
</feature>
<gene>
    <name evidence="10" type="ORF">B5V51_12790</name>
</gene>
<feature type="compositionally biased region" description="Pro residues" evidence="8">
    <location>
        <begin position="5553"/>
        <end position="5565"/>
    </location>
</feature>
<dbReference type="Pfam" id="PF19423">
    <property type="entry name" value="E3_UBR4_N"/>
    <property type="match status" value="3"/>
</dbReference>
<dbReference type="PROSITE" id="PS51157">
    <property type="entry name" value="ZF_UBR"/>
    <property type="match status" value="1"/>
</dbReference>
<feature type="compositionally biased region" description="Pro residues" evidence="8">
    <location>
        <begin position="3399"/>
        <end position="3412"/>
    </location>
</feature>
<evidence type="ECO:0000256" key="8">
    <source>
        <dbReference type="SAM" id="MobiDB-lite"/>
    </source>
</evidence>
<keyword evidence="2" id="KW-0479">Metal-binding</keyword>
<feature type="compositionally biased region" description="Pro residues" evidence="8">
    <location>
        <begin position="4964"/>
        <end position="4976"/>
    </location>
</feature>
<feature type="region of interest" description="Disordered" evidence="8">
    <location>
        <begin position="209"/>
        <end position="241"/>
    </location>
</feature>
<feature type="compositionally biased region" description="Polar residues" evidence="8">
    <location>
        <begin position="2049"/>
        <end position="2066"/>
    </location>
</feature>
<dbReference type="InterPro" id="IPR047509">
    <property type="entry name" value="UBR4-like_UBR-box"/>
</dbReference>
<organism evidence="10">
    <name type="scientific">Heliothis virescens</name>
    <name type="common">Tobacco budworm moth</name>
    <dbReference type="NCBI Taxonomy" id="7102"/>
    <lineage>
        <taxon>Eukaryota</taxon>
        <taxon>Metazoa</taxon>
        <taxon>Ecdysozoa</taxon>
        <taxon>Arthropoda</taxon>
        <taxon>Hexapoda</taxon>
        <taxon>Insecta</taxon>
        <taxon>Pterygota</taxon>
        <taxon>Neoptera</taxon>
        <taxon>Endopterygota</taxon>
        <taxon>Lepidoptera</taxon>
        <taxon>Glossata</taxon>
        <taxon>Ditrysia</taxon>
        <taxon>Noctuoidea</taxon>
        <taxon>Noctuidae</taxon>
        <taxon>Heliothinae</taxon>
        <taxon>Heliothis</taxon>
    </lineage>
</organism>
<feature type="compositionally biased region" description="Pro residues" evidence="8">
    <location>
        <begin position="5677"/>
        <end position="5689"/>
    </location>
</feature>
<feature type="compositionally biased region" description="Polar residues" evidence="8">
    <location>
        <begin position="3316"/>
        <end position="3329"/>
    </location>
</feature>
<feature type="compositionally biased region" description="Pro residues" evidence="8">
    <location>
        <begin position="5863"/>
        <end position="5875"/>
    </location>
</feature>
<feature type="compositionally biased region" description="Pro residues" evidence="8">
    <location>
        <begin position="5305"/>
        <end position="5317"/>
    </location>
</feature>
<evidence type="ECO:0000256" key="1">
    <source>
        <dbReference type="ARBA" id="ARBA00009970"/>
    </source>
</evidence>
<feature type="compositionally biased region" description="Polar residues" evidence="8">
    <location>
        <begin position="159"/>
        <end position="192"/>
    </location>
</feature>
<feature type="compositionally biased region" description="Pro residues" evidence="8">
    <location>
        <begin position="2357"/>
        <end position="2367"/>
    </location>
</feature>
<dbReference type="EMBL" id="NWSH01000070">
    <property type="protein sequence ID" value="PCG79984.1"/>
    <property type="molecule type" value="Genomic_DNA"/>
</dbReference>
<feature type="region of interest" description="Disordered" evidence="8">
    <location>
        <begin position="3302"/>
        <end position="3344"/>
    </location>
</feature>
<feature type="region of interest" description="Disordered" evidence="8">
    <location>
        <begin position="2017"/>
        <end position="2081"/>
    </location>
</feature>
<feature type="compositionally biased region" description="Pro residues" evidence="8">
    <location>
        <begin position="5429"/>
        <end position="5441"/>
    </location>
</feature>
<feature type="compositionally biased region" description="Pro residues" evidence="8">
    <location>
        <begin position="4902"/>
        <end position="4914"/>
    </location>
</feature>
<evidence type="ECO:0000259" key="9">
    <source>
        <dbReference type="PROSITE" id="PS51157"/>
    </source>
</evidence>
<dbReference type="InterPro" id="IPR056530">
    <property type="entry name" value="UBR4-like_dom"/>
</dbReference>
<feature type="compositionally biased region" description="Pro residues" evidence="8">
    <location>
        <begin position="4778"/>
        <end position="4790"/>
    </location>
</feature>
<protein>
    <recommendedName>
        <fullName evidence="9">UBR-type domain-containing protein</fullName>
    </recommendedName>
</protein>
<feature type="region of interest" description="Disordered" evidence="8">
    <location>
        <begin position="695"/>
        <end position="719"/>
    </location>
</feature>
<comment type="caution">
    <text evidence="10">The sequence shown here is derived from an EMBL/GenBank/DDBJ whole genome shotgun (WGS) entry which is preliminary data.</text>
</comment>
<evidence type="ECO:0000256" key="6">
    <source>
        <dbReference type="PROSITE-ProRule" id="PRU00508"/>
    </source>
</evidence>
<feature type="compositionally biased region" description="Pro residues" evidence="8">
    <location>
        <begin position="5119"/>
        <end position="5131"/>
    </location>
</feature>
<feature type="region of interest" description="Disordered" evidence="8">
    <location>
        <begin position="4748"/>
        <end position="6088"/>
    </location>
</feature>
<evidence type="ECO:0000256" key="4">
    <source>
        <dbReference type="ARBA" id="ARBA00022833"/>
    </source>
</evidence>
<feature type="compositionally biased region" description="Pro residues" evidence="8">
    <location>
        <begin position="6018"/>
        <end position="6030"/>
    </location>
</feature>
<feature type="region of interest" description="UBR4 E3 catalytic module" evidence="7">
    <location>
        <begin position="6691"/>
        <end position="7160"/>
    </location>
</feature>
<feature type="domain" description="UBR-type" evidence="9">
    <location>
        <begin position="2260"/>
        <end position="2329"/>
    </location>
</feature>
<feature type="region of interest" description="Disordered" evidence="8">
    <location>
        <begin position="2338"/>
        <end position="2367"/>
    </location>
</feature>
<dbReference type="Pfam" id="PF02207">
    <property type="entry name" value="zf-UBR"/>
    <property type="match status" value="1"/>
</dbReference>
<dbReference type="STRING" id="7102.A0A2A4K7U4"/>
<feature type="compositionally biased region" description="Pro residues" evidence="8">
    <location>
        <begin position="5522"/>
        <end position="5534"/>
    </location>
</feature>
<feature type="compositionally biased region" description="Pro residues" evidence="8">
    <location>
        <begin position="5615"/>
        <end position="5627"/>
    </location>
</feature>
<feature type="compositionally biased region" description="Pro residues" evidence="8">
    <location>
        <begin position="5739"/>
        <end position="5751"/>
    </location>
</feature>
<feature type="compositionally biased region" description="Pro residues" evidence="8">
    <location>
        <begin position="5987"/>
        <end position="5999"/>
    </location>
</feature>
<dbReference type="InterPro" id="IPR025704">
    <property type="entry name" value="E3_Ub_ligase_UBR4_C"/>
</dbReference>
<feature type="compositionally biased region" description="Pro residues" evidence="8">
    <location>
        <begin position="5367"/>
        <end position="5379"/>
    </location>
</feature>
<dbReference type="CDD" id="cd19680">
    <property type="entry name" value="UBR-box_UBR4"/>
    <property type="match status" value="1"/>
</dbReference>
<feature type="compositionally biased region" description="Low complexity" evidence="8">
    <location>
        <begin position="6076"/>
        <end position="6088"/>
    </location>
</feature>
<dbReference type="Pfam" id="PF24079">
    <property type="entry name" value="UBR4"/>
    <property type="match status" value="1"/>
</dbReference>
<dbReference type="InterPro" id="IPR003126">
    <property type="entry name" value="Znf_UBR"/>
</dbReference>
<feature type="region of interest" description="Disordered" evidence="8">
    <location>
        <begin position="155"/>
        <end position="194"/>
    </location>
</feature>
<feature type="compositionally biased region" description="Pro residues" evidence="8">
    <location>
        <begin position="5026"/>
        <end position="5038"/>
    </location>
</feature>
<feature type="compositionally biased region" description="Pro residues" evidence="8">
    <location>
        <begin position="5243"/>
        <end position="5255"/>
    </location>
</feature>
<feature type="compositionally biased region" description="Pro residues" evidence="8">
    <location>
        <begin position="5956"/>
        <end position="5968"/>
    </location>
</feature>
<dbReference type="PROSITE" id="PS52043">
    <property type="entry name" value="UBR4_E3"/>
    <property type="match status" value="1"/>
</dbReference>
<evidence type="ECO:0000256" key="5">
    <source>
        <dbReference type="ARBA" id="ARBA00022860"/>
    </source>
</evidence>
<keyword evidence="5" id="KW-0112">Calmodulin-binding</keyword>
<evidence type="ECO:0000256" key="7">
    <source>
        <dbReference type="PROSITE-ProRule" id="PRU01388"/>
    </source>
</evidence>
<feature type="compositionally biased region" description="Pro residues" evidence="8">
    <location>
        <begin position="5181"/>
        <end position="5193"/>
    </location>
</feature>
<evidence type="ECO:0000256" key="2">
    <source>
        <dbReference type="ARBA" id="ARBA00022723"/>
    </source>
</evidence>
<feature type="compositionally biased region" description="Pro residues" evidence="8">
    <location>
        <begin position="5646"/>
        <end position="5658"/>
    </location>
</feature>
<dbReference type="GO" id="GO:0005516">
    <property type="term" value="F:calmodulin binding"/>
    <property type="evidence" value="ECO:0007669"/>
    <property type="project" value="UniProtKB-KW"/>
</dbReference>
<feature type="compositionally biased region" description="Low complexity" evidence="8">
    <location>
        <begin position="3458"/>
        <end position="3488"/>
    </location>
</feature>
<dbReference type="SMART" id="SM00396">
    <property type="entry name" value="ZnF_UBR1"/>
    <property type="match status" value="1"/>
</dbReference>
<proteinExistence type="inferred from homology"/>
<feature type="compositionally biased region" description="Pro residues" evidence="8">
    <location>
        <begin position="5336"/>
        <end position="5348"/>
    </location>
</feature>
<evidence type="ECO:0000313" key="10">
    <source>
        <dbReference type="EMBL" id="PCG79984.1"/>
    </source>
</evidence>
<feature type="region of interest" description="Disordered" evidence="8">
    <location>
        <begin position="3395"/>
        <end position="3493"/>
    </location>
</feature>
<dbReference type="SUPFAM" id="SSF50978">
    <property type="entry name" value="WD40 repeat-like"/>
    <property type="match status" value="1"/>
</dbReference>
<feature type="compositionally biased region" description="Pro residues" evidence="8">
    <location>
        <begin position="4933"/>
        <end position="4945"/>
    </location>
</feature>
<sequence>MAASGGNIEWSTTVKPILTALYGPFFDKNDAVEIIQAIIKSESEFQNHEDIYDLFYTCFACLSAHFISMNANNLPNDQLSTARDAFRVILRQILKKLSEAGLSCDDTNTTAAPNVSVKQLLLPIVGLCGIDGGGYPQSDLVILTSLLKNAKLPAHVSVPESQTTKSSVIPSSITSLASQTTPTEKQPPSNAQRRSDALLEQLTAPLRNPVASMTSSQATPATAVLSPGSKDSLESAKDGNASQQASIDMKKWVASTCSSLLMELRAGSVVLKVCSSLPCLQRYLNRWQTAKETAVAPQFNSDASLLHFLVNEVHVCRLALSLPCLEPFTPERIMTLSDVSIAGLLCATAQASLHPKDEEYEQQTATLVESALSLYNTVGETFKQSTRAGGYVYQNHLMIGGWVLLCGLHHALAGAPCPSTAPGKSPAKTPSRPYNLTKMQQGLGVVWVALGGRCLAWVGALLSDARLEALSCGEAVVSTPAPLHILAQHTAHQRELRLASAAPLHQVYQNHLMIGGWVLLCGLHHALAGAPCPSTAPGKSPAKTPSRPYNLTKMQQGLGVVWVALGGRCLAWVGALLSDARLEALSCGEAVVSTPAPLHILAQHTAHQRELRLASAAPLHQLLVALGVVCYRKATNLKRAVVQKQHQDADPDRSDSTVYFQDMILCSEDSETDDDSEPLFGLWFESTLVAPDATDNSGLVRASGNNDNNDNADTPQRPHQAIVPDKAEPYSYITLATEVFTLLTEEIISEGSERLGQHSLQLHDAHQALLAALAKDLDRETARTDTGTISACFGARLGGLYASFSSALVRYLHNLSGAPAFASLQPALHQQLISAGSERTNMTPLQVGPRVVKLLGGMVLSKQAAERENSILAMWHKIVNTLQECALQAQPSQDHDYEDLNVEHAQLLVYLFHSLTLMQKKSVLLMTSNAIIKVVETLAISDRKRAMNLAPHQLMLTTRLMLLLEYLMRHLYDAPQTLLQQIEWNLVIAPGLAQPSTEANANGNKTTTNGQPKSRIYCEVPYIEQAYRRLSQDESSMRPKFYALTSADINNQENPKFDGLACNFVLGTPHKLKYPLLLDALLSLLNSACICDNSQYHGSPAALAAAHYCYQTAWRLVISMPPATPHMDKLQAGTAADLPSPLPLHAVVWAPRADNKKVFNPWLKDALVKQGMYTQYAENLLAGVSASCDNIKYTAWLASETIKHLKQNITANGLPSLLDVISCDSALVRFKVCLADSATPSEAHQFMPDLLDLLETVLDCCRLSAGLELEGLMESSNNASEAAVSKARLQVCGTSGPVGNAAGSTPPPALGAWLRAHLPSNAAAALDRLSSPPPLACINLAFYAAHIIPSESAVLNLVSSHCELITANTKYSLGPSLMMLAYSAAKLLEVGASKLADNPDLMKKTLDLVIPALTDGRLEFMSEPLAATLNTLVPQVQKAEQLIHEHILKTTYSVLVEHLQPSTEKTLRHMVKYWEKILDRPAGRLAYEKVFAENSGYSLGKILLSAPNARNPYAERVIKLVISMPPATPHMDKLQAGTAADLPSPLPLHAVVWAPRADNKKVFNPWLKDALVKQGMYTQYAENLLAGVSASCDNIKYTAWLASETIKHLKQNITANGLPSLLDVISCDSALVRFKVCLADSATPSEAHQFMPDLLDLLETVLDCCRLSAGLELEGLMESSNNASEAAVSKARLQVCGTSGPVGNAAGSTPPPALGAWLRAHLPSNAAAALDRLSSPPPLACINLAFYAAHIIPSESAVLNLVSSHCELITANTKYSLGPSLMMLAYSAAKLLEVGASKLADNPDLMKKTLDLVIPALTDGRLEFMSEPLAATLNTLVPQVQKAEQLIHEHILKTTYSVLVEHLQPSTEKTLRHMVKYWEKILDRPAGRLAYEKVFAENSGYSLGKILLSAPNARNPYAERVIKLFIKIFTGCENELNGNLCVSVCKFIGVADQQRLSTLLAHICLGAPATSTSGTAGTANGTPTETELPTPTSSAPEASGNPASLALRNALRSVFRSESDAAQRNDSNAQRNDADLPVFDAPSPAPRAQSDTAQQSANSESCSWSDGSKDSGGAGTTAAATAEPTPAPLADAANDNAALLSALCKHVVQHCGDEVSERMLTTLIGVCGESACSPLLLREMCRLADAHAGGDHRQLFPAAVGWLSACVENLSSQEVLDKLEEGQVDGTLAPQIESACVLLSYLADALHAINTTQPHTWRSVSPTWESPSDLGFDLDYTDEQQDDDDTSADDSDEDAMLQYKLCTFTVTQREFMNQHWYHCHTCKMVDGVGVCTVCARVCHRGHDVSYAKFGNFFCDCGAKPDSSCQALVKRSVTLGGGRGAGTEEAAPAPSLRRRPSSPAPPAVLAPPRRPVLASNIQGCRQYLSSYSGWGTCMERVRRLLEALAGPVRAACERAAPTGAHGRAQRALAQLHLGEKKFTHTDNLMLPTLGSQEGAFENVRMSYTGETGQTIRQLMSAHKLRRVAMCCLASPQGRRQHLAVSHEKGKITVLQLSALLKQADSSKHKLTLTRLSSAPIPFMVLSLSGNPWNEDLLAVCGLKECHVLTFNSGGAVADHLVLNTGLEGNNYVIKAIWLPGSQTQLALVTSDFVKIYDLSKDLNNPMHHFLVPSGKVRDVTFVNQDNVMHMLCMSSAGHIYWQPMSEESRATLGTFYVTNTLEVLHPEIQDVAGLVGGGGVSIYYSHTLKMLFFSYAQGKSFLAPLNTVEESLKGTAMITLSTTSTQKEGGGRGGGKQGGVQSLCQWAEVPGHPGLVTAVMQASNNPVVLMLTPTNIFVQEIKVVPAKAKITDMVAVRHWCGGGGEQKSTLILLCEDGSLRMYAASSDHTGYWLSPAIQPTHAPRRRPRLLTHHSKGKAQQVVTKSNANGAPQFPIDFFEHCVAMNDIEFGGNDLLQVYNTAQIKHRLNTTGLYVVSTKMSGFAMEVMNSDPNMVICGIRVLLGSQDVARTPSYVEVYGRIIQTIVVRNRWFDIPLTREESLQSDKKLSINFGPSQDPDGVTMVDSVKVYGKNKEQFGWPEDNEDPSACPSSSKVAQEGEGAGGAWKPSPLERLACAALEALELGAGASAAGVHAAAEPARRLLCAPAPPHLHARAQCLLRALHHTHYHQYKDQAILKYVCTSLRELRDTADPHNIDPEAYFRLVLLARGVAVARPNHLVKYSAPTPQRPPNGDWSVLWKGENQDQEKEKEPHLCALLTSVLWRLAACRASTAAPPGILSYGLRHPEHTMHALADTVHAFQLHAEPECVEFGNQIYLSLLLAEDQSISFGAKAALMRVLRPRVKRRRVYIPSPPNTPGTGAGSSVTTAQPTSSITEAVVSESDLSANRDEQQENQFMDVDDSLEPMVLLAPDGGLEALLDIPPDADDETMVELAIALSLQEQPRRAPPAPSAPPPPAPGFSDATASPPGSDDEGSTAATDGSTLRTSPAEPPGSAGSESGGSGADSIGGVSGRSSAYAGPSTSSSQPIASTSRTMEAESETRKLHALRLSLLSAALDALPSLRYLPGVRAIPFVQVVLMLAGDLDSSVEGDRTVLDRLLELLVSELDIQSEENPEERTDRRELQLAIMRLELLVSELDMHGDETPPPIHERTNRRELQLVIMRLLSVLMARWKTSATGGPVPRAEVTGGACAAHVSRLAAAALVRAGAPAHCFRVLSALLPYWKEKTSSSGAATTGQTLLKPQPPQPLPDMQPFFVKEYVKSHALDVFDNYPQLLMEMALRLPCQIHKHCDPAHFDQRWRTLLCEYMMNQQTPLRKQVRKLLLLLCGTRERYRQLRDVHALDTHLNAARALLATDPAYDKLVQLMDHLKACAEIVSARTGNWQHTCATERREALAWLVTVARRVHPHVAPTVLQLLQAALCAPPHHQRASENKQNTTDWPDRERSAENDAFTTDGSKFQEQRVGPLVQQILKQVPQDELRMFVKAFLLETNSTAVRWQAHALLLAIYNNSCQADQSTLVSLLWAIWPTLPQYGRKAAQFVDLLGYFTLKTPNIDTEKYVGSAVELLRNQNQLLSSHGNAALYAALGSYVELDGYYLESEPCLVCNNPEVPMATIKLPTIKIDSKFTTTTQIVKLVNSHMISRINLRISDIKRSKMVRTINFYYNNRTVQAVQELKNRPGMWHKAKRVQLQSGQSEVRVDFPLPIVACNLMMEYADFYENQQATGSAVELLRNQNQLLSSHGNAALYAALGSYVELDGYYLESEPCLVCNNPEVPMATIKLPTIKIDSKFTTTTQIVKLVNSHMISRINLRISDIKRSKMVRTINFYYNNRTVQAVQELKNRPGMWHKAKRVQLQSGQSEVRVDFPLPIVACNLMMEYADFYENQQATGESLQCPRCSQSVPANPGVCANCGENVFQCHKCRAINYDEKDPFLCHACGFCKYAKFDYTLTARPCCAVDTIENDEERKKMVQTIGALLDKADRVYRQLTSNKPVLESLLHKISEHRLEGRTGDENSNASNTSFSGAQINRVIQTLAHKYCVDSKGHFEDLSKIIQKVLACRKELVAFDRSQSELTKGDTLPVYAGLLQNYDGDVTKGGGCYGCALACAEHCLTLLRALASQAEHRTRLCRFGLVQELVQHNLHRGTPQCQEEVRALICLVTRDNLPATEHLCNLLSQRITLSLMGHAASQDHNNSVRPLVLLLGSLVKVQDSVECWEARLRCIVKLWVWCCPQLTEVAGITPAANTILKAEALAGIPGINSSSPNFLNCHTAHQFALQQVALPCLRYMQQLMAPLAPPAQPPAPAQPAPADADQAKDASKQLMAPLAPPAQPPAPAQPAPADADQAKDASKQLMAPLAPPAQPPAPAQPAPADADQAKDASKQLMAPLAPPAQPPAPAQPAPADADQAKDASKQLMAPLAPPAQPPAPAQPAPADADQAKDASKQLMAPLAPPAQPPAPAQPAPADADQAKDASKQLMAPLAPPAQPPAPAQPAPADADQAKDASKQLMAPLAPPAQPPAPAQPAPADADQAKDASKQLMAPLAPPAQPPAPAQPAPADADQAKDASKQLMAPLAPPAQPPAPAQPAPADADQAKDASKQLMAPLAPPAQPPAPAQPAPADADQAKDASKQLMAPLAPPAQPPAPAQPAPADADQAKDASKQLMAPLAPPAQPPAPAQPAPADADQAKDASKQLMAPLAPPAQPPAPAQPAPADADQAKDASKQLMAPLAPPAQPPAPAQPAPADADQAKDASKQLMAPLAPPAQPPAPAQPAPADADQAKDASKQLMAPLAPPAQPPAPAQPAPADADQAKDASKQLMAPLAPPAQPPAPAQPAPADADQAKDASKQLMAPLAPPAQPPAPAQPAPADADQAKDASKQLMAPLAPPAQPPAPAQPAPADADQAKDASKQLMAPLAPPAQPPAPAQPAPADADQAKDASKQLMAPLAPPAQPPAPAQPAPADADQAKDASKQLMAPLAPPAQPPAPAQPAPADADQAKDASKQLMAPLAPPAQPPAPAQPAPADADQAKDASKQLMAPLAPPAQPPAPAQPAPADADQAKDASKQLMAPLAPPAQPPAPAQPAPADADQAKDASKQLMAPLAPPAQPPAPAQPAPADADQAKDASKQLMAPLAPPAQPPAPAQPAPADADQAKDASKQLMAPLAPPAQPPAPAQPAPADADQAKDASKQLMAPLAPPAQPPAPAQPAPADADQAKDASKQLMAPLAPPAQPPAPAQPAPADADQAKDASKQLMAPLAPPAQPPAPAQPAPADADQAKDASKQLMAPLAPPAQPPAPAQPAPADADQAKDASKQLMAPLAPPAQPPAPAQPAPADADQAKDASKQLMAPLAPPAQPPAPAQPAPADADQAKDASKQLMAPLAPPAQPPAPAQPAPADADQAKDASKQLMAPLAPPAQPPAPAQPAPADADQAKDASKQLMAPLAPPAQPPAPAQPAPADADQAKDASKQLMAPLAPPAQPPAPAQPAPADADQAKDASKQLMAPLAPPAQPPAPAQPAPADADQAKDASKQLMAPLAPPAQPPAPAQPAPADADQAKDASKQLMAPLAPPAQPPAPAQPAPADADQAKDASKQLMAPLAPPAQPPAPAQPAPADADQAKDASKESVTTTSSVTGTAAASSAGNVVVDLAAWLAGKVPHSQWRRLSSARVDRPPVAAPMLRDLHLASKYLAKWRERTMLSHGMRPLALEDGGWLRPVMFDPSSRIARDTACQMVKSLCDSYERTKAVLILLTSFLPEVGSAGEASEQFLQLYQTLASEAPWKQFLALRGVLQQIADLMTKEIEQLHRLEETTLTSDLAQGYALKRLTELLAMFLEESGARRTYKGRLVGAVLGGYLSLRRLVVQRTRLTDDTQEKLLELLEEMTTGTEAETAEFMAVCIETVQKYPLHDYRTPVFIFERLCSIIYPEENDVGEFFLTLEKDPQQEDFLQGRMLGNPYSSLEPGMGPLMRDVKNKICTDCELVALLEDDNGMELLVCNKIMSLDLPVKDVYKKVWCTSGEGVDAMRVVYRMRGLLGDATEEFVERLTQANAEAVDDEQLYRMANVLADCEEKDMARAQLVYQLLEIMERILSVAASESLESFLQFSLTFGGPEYVQALLNCTECPGIRNNSVALGHLTRVLAALVYGNDLKMAMLVEHFKPVLDFDRLDSEQWTEEEFRMELFCVFCANIERNSIGGTLKDYLISLGVVRDALEYIVKHAPCVKPTLVCTDSDELKEFISRPALKYILRFLTGLAADHEPTQMLVCEKVIPIVHRLEQVSSGEHVGSLAENLLEALRSQPQCAAKVQQVRDFTRQEKKRLAMAVRERQLGALGMRSNERGQVTAQCSLTQQVADLAEENGAVCCICREGYKYQPTKVLGIYTFTKRCPVEEYEVRARKTLGYTTVSHYNIVHVECHMAAVRLARARDEWESAALQNASTRCNGLLPLWGPHVPESAFASCLARHTTYLQECTGHRDIGHTCTLHDLKLLLLRFARGRTFHDDTGGGGPLSNMQLVPALIHMALYVINTSRVAAREVSALEAALAWAPARLLESAHDAEGPLYFATLMLMLYPHAKWRSVKLDMLKRLLVIGHVRGAAPGGPAIRALPADLRAVAAWADYKPYALFVAIIDQLYTVMFKNVSATTVDQWPIKLAEYIRHNDEANGKAAERIVTTLTDELLPCASFAEFCDAAGFLEDIPDPDAFLQALIDEQP</sequence>
<feature type="compositionally biased region" description="Low complexity" evidence="8">
    <location>
        <begin position="1972"/>
        <end position="1997"/>
    </location>
</feature>
<feature type="compositionally biased region" description="Pro residues" evidence="8">
    <location>
        <begin position="4995"/>
        <end position="5007"/>
    </location>
</feature>
<feature type="compositionally biased region" description="Pro residues" evidence="8">
    <location>
        <begin position="5491"/>
        <end position="5503"/>
    </location>
</feature>
<feature type="region of interest" description="Disordered" evidence="8">
    <location>
        <begin position="3879"/>
        <end position="3899"/>
    </location>
</feature>
<evidence type="ECO:0000256" key="3">
    <source>
        <dbReference type="ARBA" id="ARBA00022771"/>
    </source>
</evidence>
<dbReference type="PANTHER" id="PTHR21725">
    <property type="entry name" value="E3 UBIQUITIN-PROTEIN LIGASE UBR4"/>
    <property type="match status" value="1"/>
</dbReference>
<dbReference type="InterPro" id="IPR045189">
    <property type="entry name" value="UBR4-like"/>
</dbReference>
<feature type="compositionally biased region" description="Pro residues" evidence="8">
    <location>
        <begin position="5150"/>
        <end position="5162"/>
    </location>
</feature>
<feature type="region of interest" description="Disordered" evidence="8">
    <location>
        <begin position="1972"/>
        <end position="2002"/>
    </location>
</feature>
<feature type="compositionally biased region" description="Pro residues" evidence="8">
    <location>
        <begin position="4748"/>
        <end position="4759"/>
    </location>
</feature>
<feature type="compositionally biased region" description="Pro residues" evidence="8">
    <location>
        <begin position="5274"/>
        <end position="5286"/>
    </location>
</feature>
<feature type="zinc finger region" description="UBR-type" evidence="6">
    <location>
        <begin position="2260"/>
        <end position="2329"/>
    </location>
</feature>
<feature type="compositionally biased region" description="Pro residues" evidence="8">
    <location>
        <begin position="5212"/>
        <end position="5224"/>
    </location>
</feature>
<feature type="compositionally biased region" description="Pro residues" evidence="8">
    <location>
        <begin position="5708"/>
        <end position="5720"/>
    </location>
</feature>
<feature type="compositionally biased region" description="Pro residues" evidence="8">
    <location>
        <begin position="5801"/>
        <end position="5813"/>
    </location>
</feature>
<keyword evidence="3 7" id="KW-0863">Zinc-finger</keyword>
<keyword evidence="4" id="KW-0862">Zinc</keyword>
<feature type="compositionally biased region" description="Pro residues" evidence="8">
    <location>
        <begin position="5894"/>
        <end position="5906"/>
    </location>
</feature>
<feature type="region of interest" description="Disordered" evidence="8">
    <location>
        <begin position="3030"/>
        <end position="3059"/>
    </location>
</feature>
<feature type="compositionally biased region" description="Pro residues" evidence="8">
    <location>
        <begin position="5460"/>
        <end position="5472"/>
    </location>
</feature>
<feature type="compositionally biased region" description="Pro residues" evidence="8">
    <location>
        <begin position="5925"/>
        <end position="5937"/>
    </location>
</feature>
<feature type="compositionally biased region" description="Pro residues" evidence="8">
    <location>
        <begin position="4871"/>
        <end position="4883"/>
    </location>
</feature>
<reference evidence="10" key="1">
    <citation type="submission" date="2017-09" db="EMBL/GenBank/DDBJ databases">
        <title>Contemporary evolution of a Lepidopteran species, Heliothis virescens, in response to modern agricultural practices.</title>
        <authorList>
            <person name="Fritz M.L."/>
            <person name="Deyonke A.M."/>
            <person name="Papanicolaou A."/>
            <person name="Micinski S."/>
            <person name="Westbrook J."/>
            <person name="Gould F."/>
        </authorList>
    </citation>
    <scope>NUCLEOTIDE SEQUENCE [LARGE SCALE GENOMIC DNA]</scope>
    <source>
        <strain evidence="10">HvINT-</strain>
        <tissue evidence="10">Whole body</tissue>
    </source>
</reference>
<dbReference type="GO" id="GO:0008270">
    <property type="term" value="F:zinc ion binding"/>
    <property type="evidence" value="ECO:0007669"/>
    <property type="project" value="UniProtKB-KW"/>
</dbReference>
<feature type="compositionally biased region" description="Pro residues" evidence="8">
    <location>
        <begin position="4809"/>
        <end position="4821"/>
    </location>
</feature>
<feature type="compositionally biased region" description="Pro residues" evidence="8">
    <location>
        <begin position="5832"/>
        <end position="5844"/>
    </location>
</feature>
<comment type="similarity">
    <text evidence="1 7">Belongs to the UBR4 family.</text>
</comment>
<dbReference type="InterPro" id="IPR036322">
    <property type="entry name" value="WD40_repeat_dom_sf"/>
</dbReference>
<feature type="compositionally biased region" description="Pro residues" evidence="8">
    <location>
        <begin position="5770"/>
        <end position="5782"/>
    </location>
</feature>
<feature type="compositionally biased region" description="Polar residues" evidence="8">
    <location>
        <begin position="211"/>
        <end position="220"/>
    </location>
</feature>
<name>A0A2A4K7U4_HELVI</name>
<feature type="compositionally biased region" description="Polar residues" evidence="8">
    <location>
        <begin position="3430"/>
        <end position="3440"/>
    </location>
</feature>
<dbReference type="PANTHER" id="PTHR21725:SF1">
    <property type="entry name" value="E3 UBIQUITIN-PROTEIN LIGASE UBR4"/>
    <property type="match status" value="1"/>
</dbReference>
<dbReference type="Pfam" id="PF13764">
    <property type="entry name" value="E3_UbLigase_R4"/>
    <property type="match status" value="2"/>
</dbReference>